<keyword evidence="4" id="KW-1185">Reference proteome</keyword>
<dbReference type="GO" id="GO:0006260">
    <property type="term" value="P:DNA replication"/>
    <property type="evidence" value="ECO:0007669"/>
    <property type="project" value="InterPro"/>
</dbReference>
<sequence>MRVITISGNVGKDPEVRSTQNGLMVANFSVAVRQNRQGDDGRYGTDWFRCTVWGNRAKVIQQYFQKGSHVVVSGDLEVSEYNGQTQLGVNVSDFDLPDRNGATAPDNASAPSVNNNDSVTINDDDLPF</sequence>
<dbReference type="AlphaFoldDB" id="A0A4Q0VHX0"/>
<dbReference type="Pfam" id="PF00436">
    <property type="entry name" value="SSB"/>
    <property type="match status" value="1"/>
</dbReference>
<evidence type="ECO:0000256" key="2">
    <source>
        <dbReference type="SAM" id="MobiDB-lite"/>
    </source>
</evidence>
<protein>
    <submittedName>
        <fullName evidence="3">Single-stranded DNA-binding protein</fullName>
    </submittedName>
</protein>
<dbReference type="GO" id="GO:0003697">
    <property type="term" value="F:single-stranded DNA binding"/>
    <property type="evidence" value="ECO:0007669"/>
    <property type="project" value="InterPro"/>
</dbReference>
<comment type="caution">
    <text evidence="3">The sequence shown here is derived from an EMBL/GenBank/DDBJ whole genome shotgun (WGS) entry which is preliminary data.</text>
</comment>
<accession>A0A4Q0VHX0</accession>
<feature type="compositionally biased region" description="Polar residues" evidence="2">
    <location>
        <begin position="109"/>
        <end position="121"/>
    </location>
</feature>
<dbReference type="Proteomes" id="UP000290602">
    <property type="component" value="Unassembled WGS sequence"/>
</dbReference>
<organism evidence="3 4">
    <name type="scientific">Levilactobacillus suantsaii</name>
    <dbReference type="NCBI Taxonomy" id="2292255"/>
    <lineage>
        <taxon>Bacteria</taxon>
        <taxon>Bacillati</taxon>
        <taxon>Bacillota</taxon>
        <taxon>Bacilli</taxon>
        <taxon>Lactobacillales</taxon>
        <taxon>Lactobacillaceae</taxon>
        <taxon>Levilactobacillus</taxon>
    </lineage>
</organism>
<dbReference type="GO" id="GO:0009295">
    <property type="term" value="C:nucleoid"/>
    <property type="evidence" value="ECO:0007669"/>
    <property type="project" value="TreeGrafter"/>
</dbReference>
<name>A0A4Q0VHX0_9LACO</name>
<dbReference type="EMBL" id="QXIL01000021">
    <property type="protein sequence ID" value="RXI77350.1"/>
    <property type="molecule type" value="Genomic_DNA"/>
</dbReference>
<feature type="region of interest" description="Disordered" evidence="2">
    <location>
        <begin position="89"/>
        <end position="128"/>
    </location>
</feature>
<dbReference type="OrthoDB" id="9809878at2"/>
<evidence type="ECO:0000313" key="3">
    <source>
        <dbReference type="EMBL" id="RXI77350.1"/>
    </source>
</evidence>
<dbReference type="PANTHER" id="PTHR10302">
    <property type="entry name" value="SINGLE-STRANDED DNA-BINDING PROTEIN"/>
    <property type="match status" value="1"/>
</dbReference>
<dbReference type="NCBIfam" id="TIGR00621">
    <property type="entry name" value="ssb"/>
    <property type="match status" value="1"/>
</dbReference>
<dbReference type="CDD" id="cd04496">
    <property type="entry name" value="SSB_OBF"/>
    <property type="match status" value="1"/>
</dbReference>
<dbReference type="InterPro" id="IPR011344">
    <property type="entry name" value="ssDNA-bd"/>
</dbReference>
<dbReference type="InterPro" id="IPR000424">
    <property type="entry name" value="Primosome_PriB/ssb"/>
</dbReference>
<dbReference type="RefSeq" id="WP_129033023.1">
    <property type="nucleotide sequence ID" value="NZ_CP059603.1"/>
</dbReference>
<dbReference type="PANTHER" id="PTHR10302:SF0">
    <property type="entry name" value="SINGLE-STRANDED DNA-BINDING PROTEIN, MITOCHONDRIAL"/>
    <property type="match status" value="1"/>
</dbReference>
<dbReference type="SUPFAM" id="SSF50249">
    <property type="entry name" value="Nucleic acid-binding proteins"/>
    <property type="match status" value="1"/>
</dbReference>
<gene>
    <name evidence="3" type="ORF">DXH47_09130</name>
</gene>
<dbReference type="PROSITE" id="PS50935">
    <property type="entry name" value="SSB"/>
    <property type="match status" value="1"/>
</dbReference>
<keyword evidence="1 3" id="KW-0238">DNA-binding</keyword>
<dbReference type="Gene3D" id="2.40.50.140">
    <property type="entry name" value="Nucleic acid-binding proteins"/>
    <property type="match status" value="1"/>
</dbReference>
<proteinExistence type="predicted"/>
<evidence type="ECO:0000313" key="4">
    <source>
        <dbReference type="Proteomes" id="UP000290602"/>
    </source>
</evidence>
<dbReference type="InterPro" id="IPR012340">
    <property type="entry name" value="NA-bd_OB-fold"/>
</dbReference>
<evidence type="ECO:0000256" key="1">
    <source>
        <dbReference type="ARBA" id="ARBA00023125"/>
    </source>
</evidence>
<reference evidence="3 4" key="1">
    <citation type="submission" date="2018-08" db="EMBL/GenBank/DDBJ databases">
        <title>Lactobacillus suantsai sp. nov., isolated from traditional fermented suan-tsai in Taiwan.</title>
        <authorList>
            <person name="Huang C.-H."/>
        </authorList>
    </citation>
    <scope>NUCLEOTIDE SEQUENCE [LARGE SCALE GENOMIC DNA]</scope>
    <source>
        <strain evidence="3 4">BCRC 12945</strain>
    </source>
</reference>